<dbReference type="SMART" id="SM00239">
    <property type="entry name" value="C2"/>
    <property type="match status" value="6"/>
</dbReference>
<keyword evidence="9" id="KW-1185">Reference proteome</keyword>
<evidence type="ECO:0000256" key="1">
    <source>
        <dbReference type="ARBA" id="ARBA00004167"/>
    </source>
</evidence>
<evidence type="ECO:0000256" key="6">
    <source>
        <dbReference type="SAM" id="Phobius"/>
    </source>
</evidence>
<feature type="domain" description="C2" evidence="7">
    <location>
        <begin position="1118"/>
        <end position="1240"/>
    </location>
</feature>
<dbReference type="InterPro" id="IPR012968">
    <property type="entry name" value="FerIin_dom"/>
</dbReference>
<gene>
    <name evidence="8" type="ORF">SteCoe_31310</name>
</gene>
<organism evidence="8 9">
    <name type="scientific">Stentor coeruleus</name>
    <dbReference type="NCBI Taxonomy" id="5963"/>
    <lineage>
        <taxon>Eukaryota</taxon>
        <taxon>Sar</taxon>
        <taxon>Alveolata</taxon>
        <taxon>Ciliophora</taxon>
        <taxon>Postciliodesmatophora</taxon>
        <taxon>Heterotrichea</taxon>
        <taxon>Heterotrichida</taxon>
        <taxon>Stentoridae</taxon>
        <taxon>Stentor</taxon>
    </lineage>
</organism>
<dbReference type="GO" id="GO:0016020">
    <property type="term" value="C:membrane"/>
    <property type="evidence" value="ECO:0007669"/>
    <property type="project" value="UniProtKB-SubCell"/>
</dbReference>
<keyword evidence="3" id="KW-0677">Repeat</keyword>
<sequence>MAELKGEKLKKGGYAIHLYLQAGRGLLSISEKNNVDPIVCIKVFGKNKCTKALTQITSGTLITWDDHFYFDKEIIAPTELERERLTIEVRDQRFLVRDSLIGVYEMDLTFIYYQESHAVMNKWVVLSNPQSEDFSTVRGYLKISASVLHETDKPVDLTVPAKLTDKEDLMIPPQIKLQTKQLIVQFLKAEGLPKMDDHGTIDAYCIVRFGGVEGKTSWITADEATMSVAWFEEVLLPVMVPSVSSKLMVTVFDYDRLSREDDMVGSFSFEWSKILKNEYQDYFWVNIYGGPENVNNDEAKLMNSVTELASNWRGRALMRIFLKDDSRATLKTQKIQDFKVMEKVKTEYEKGTRYEIRAKVLCGVALPTNDKVSILIKWGDLNMQTEKKPGVEGCYDWYEALGRRMAEIPYGEKVLPDVFIYLVKGDKNVCFARLPAEDFTKKNADEKWVKLSPDKAIREIKNDWEGGYIKVQIYVGLYEKDQEDFWAIRPAKAEGARMKLICNIFQCRSLPPSDASGLADPYVVVYYQGQKISTDKEAKVQTLNPIWYEYHIMNIDFVSANSSPPILVYVWDYDKLGGDDMMGVCIVDVKDSSIVSIGDNNQAPRPKWLQLNMGKPGTEEGEILISFGLCSADFEPTYQIAPATRDVTFEINILGLRDLRPSLGWMPVNKAFLKFDLKSLEMPGESQIIQELKTQPFEPGPNPNINTVLSFTTKIPIDHLFCPALTCNVHDYLLMGLSQPLLGTFYIKLGDIIQQSKGGFFRPKSQYMEYSRINPFDMSVADDSTIDNLIDLGVARRPTTEKPTYYRKSMISPEQFNDNFEQKKDNLKKAVRLENIKKDPQFEDDDRLRKKVEVNRPDESLYYAIGYNRQPDDGMKHYRLFINEEMENTEYIGESPFNIYEIMRGQSRGLDGMIDSSDKYDEKGQKTNSRNVGKFKGMIRIVETEENTRISKKLSIVGIDGQEEPDEETEEKKFFKTITKQLLVRTECVIRVYILNCIDLAQRDLDSPSDPYVRIKIGKNKIVDRENYKLDEPNPDFYKHYDLNTFLPGDSMLKIQLWDFDDILPDDKIGTTRIDLEDRYFSYKWNKLENKPIETRPLYMKSSRQPQGYVRMWLEIHPSKDRPPAIDITPKPALDFEARLIVWQSEKVPTTALEGVSDLYMRAWINREVPKETDTHYRCQGGNASWNWRMKFMIKLDGKSNFELMFQLWDRDFFSSNAYIGDASLNFTDIAKEAWESGSRIQKQGNLDIQERLTRKEIPKFWVEFKSVDKNGKESRAGRVQISFELVPDSRAKACPVGEGRNEPNIDPPLPKPDGRMEWTFNPVKMMSQMCGPDLRSRFCMMISVALCFVFLILMFPMIISNAITNAIF</sequence>
<feature type="domain" description="C2" evidence="7">
    <location>
        <begin position="480"/>
        <end position="609"/>
    </location>
</feature>
<feature type="domain" description="C2" evidence="7">
    <location>
        <begin position="969"/>
        <end position="1090"/>
    </location>
</feature>
<dbReference type="InterPro" id="IPR037724">
    <property type="entry name" value="C2E_Ferlin"/>
</dbReference>
<dbReference type="PANTHER" id="PTHR12546">
    <property type="entry name" value="FER-1-LIKE"/>
    <property type="match status" value="1"/>
</dbReference>
<evidence type="ECO:0000256" key="2">
    <source>
        <dbReference type="ARBA" id="ARBA00022692"/>
    </source>
</evidence>
<feature type="domain" description="C2" evidence="7">
    <location>
        <begin position="1"/>
        <end position="124"/>
    </location>
</feature>
<dbReference type="InterPro" id="IPR037721">
    <property type="entry name" value="Ferlin"/>
</dbReference>
<dbReference type="Gene3D" id="2.60.40.150">
    <property type="entry name" value="C2 domain"/>
    <property type="match status" value="5"/>
</dbReference>
<dbReference type="SUPFAM" id="SSF49562">
    <property type="entry name" value="C2 domain (Calcium/lipid-binding domain, CaLB)"/>
    <property type="match status" value="5"/>
</dbReference>
<feature type="transmembrane region" description="Helical" evidence="6">
    <location>
        <begin position="1341"/>
        <end position="1364"/>
    </location>
</feature>
<dbReference type="CDD" id="cd00030">
    <property type="entry name" value="C2"/>
    <property type="match status" value="1"/>
</dbReference>
<dbReference type="Pfam" id="PF16165">
    <property type="entry name" value="Ferlin_C"/>
    <property type="match status" value="1"/>
</dbReference>
<evidence type="ECO:0000256" key="5">
    <source>
        <dbReference type="ARBA" id="ARBA00023136"/>
    </source>
</evidence>
<reference evidence="8 9" key="1">
    <citation type="submission" date="2016-11" db="EMBL/GenBank/DDBJ databases">
        <title>The macronuclear genome of Stentor coeruleus: a giant cell with tiny introns.</title>
        <authorList>
            <person name="Slabodnick M."/>
            <person name="Ruby J.G."/>
            <person name="Reiff S.B."/>
            <person name="Swart E.C."/>
            <person name="Gosai S."/>
            <person name="Prabakaran S."/>
            <person name="Witkowska E."/>
            <person name="Larue G.E."/>
            <person name="Fisher S."/>
            <person name="Freeman R.M."/>
            <person name="Gunawardena J."/>
            <person name="Chu W."/>
            <person name="Stover N.A."/>
            <person name="Gregory B.D."/>
            <person name="Nowacki M."/>
            <person name="Derisi J."/>
            <person name="Roy S.W."/>
            <person name="Marshall W.F."/>
            <person name="Sood P."/>
        </authorList>
    </citation>
    <scope>NUCLEOTIDE SEQUENCE [LARGE SCALE GENOMIC DNA]</scope>
    <source>
        <strain evidence="8">WM001</strain>
    </source>
</reference>
<dbReference type="InterPro" id="IPR000008">
    <property type="entry name" value="C2_dom"/>
</dbReference>
<evidence type="ECO:0000313" key="8">
    <source>
        <dbReference type="EMBL" id="OMJ70665.1"/>
    </source>
</evidence>
<dbReference type="PANTHER" id="PTHR12546:SF33">
    <property type="entry name" value="SPERM VESICLE FUSION PROTEIN FER-1"/>
    <property type="match status" value="1"/>
</dbReference>
<feature type="domain" description="C2" evidence="7">
    <location>
        <begin position="165"/>
        <end position="285"/>
    </location>
</feature>
<keyword evidence="5 6" id="KW-0472">Membrane</keyword>
<evidence type="ECO:0000259" key="7">
    <source>
        <dbReference type="PROSITE" id="PS50004"/>
    </source>
</evidence>
<keyword evidence="4 6" id="KW-1133">Transmembrane helix</keyword>
<keyword evidence="2 6" id="KW-0812">Transmembrane</keyword>
<dbReference type="Pfam" id="PF00168">
    <property type="entry name" value="C2"/>
    <property type="match status" value="5"/>
</dbReference>
<dbReference type="InterPro" id="IPR032362">
    <property type="entry name" value="Ferlin_C"/>
</dbReference>
<dbReference type="SMART" id="SM01202">
    <property type="entry name" value="FerI"/>
    <property type="match status" value="1"/>
</dbReference>
<dbReference type="OrthoDB" id="270970at2759"/>
<dbReference type="CDD" id="cd04037">
    <property type="entry name" value="C2E_Ferlin"/>
    <property type="match status" value="1"/>
</dbReference>
<comment type="caution">
    <text evidence="8">The sequence shown here is derived from an EMBL/GenBank/DDBJ whole genome shotgun (WGS) entry which is preliminary data.</text>
</comment>
<dbReference type="InterPro" id="IPR035892">
    <property type="entry name" value="C2_domain_sf"/>
</dbReference>
<protein>
    <recommendedName>
        <fullName evidence="7">C2 domain-containing protein</fullName>
    </recommendedName>
</protein>
<proteinExistence type="predicted"/>
<accession>A0A1R2B1U7</accession>
<evidence type="ECO:0000256" key="4">
    <source>
        <dbReference type="ARBA" id="ARBA00022989"/>
    </source>
</evidence>
<evidence type="ECO:0000313" key="9">
    <source>
        <dbReference type="Proteomes" id="UP000187209"/>
    </source>
</evidence>
<dbReference type="GO" id="GO:0007009">
    <property type="term" value="P:plasma membrane organization"/>
    <property type="evidence" value="ECO:0007669"/>
    <property type="project" value="TreeGrafter"/>
</dbReference>
<comment type="subcellular location">
    <subcellularLocation>
        <location evidence="1">Membrane</location>
        <topology evidence="1">Single-pass membrane protein</topology>
    </subcellularLocation>
</comment>
<evidence type="ECO:0000256" key="3">
    <source>
        <dbReference type="ARBA" id="ARBA00022737"/>
    </source>
</evidence>
<dbReference type="EMBL" id="MPUH01001065">
    <property type="protein sequence ID" value="OMJ70665.1"/>
    <property type="molecule type" value="Genomic_DNA"/>
</dbReference>
<name>A0A1R2B1U7_9CILI</name>
<dbReference type="Proteomes" id="UP000187209">
    <property type="component" value="Unassembled WGS sequence"/>
</dbReference>
<dbReference type="PROSITE" id="PS50004">
    <property type="entry name" value="C2"/>
    <property type="match status" value="5"/>
</dbReference>